<dbReference type="EMBL" id="QQBC01000010">
    <property type="protein sequence ID" value="RDI63470.1"/>
    <property type="molecule type" value="Genomic_DNA"/>
</dbReference>
<comment type="caution">
    <text evidence="2">The sequence shown here is derived from an EMBL/GenBank/DDBJ whole genome shotgun (WGS) entry which is preliminary data.</text>
</comment>
<keyword evidence="3" id="KW-1185">Reference proteome</keyword>
<keyword evidence="1" id="KW-0472">Membrane</keyword>
<gene>
    <name evidence="2" type="ORF">DFR76_110167</name>
</gene>
<accession>A0A370HYR7</accession>
<dbReference type="SUPFAM" id="SSF63829">
    <property type="entry name" value="Calcium-dependent phosphotriesterase"/>
    <property type="match status" value="1"/>
</dbReference>
<dbReference type="RefSeq" id="WP_068004839.1">
    <property type="nucleotide sequence ID" value="NZ_QQBC01000010.1"/>
</dbReference>
<proteinExistence type="predicted"/>
<dbReference type="Gene3D" id="2.40.10.500">
    <property type="match status" value="1"/>
</dbReference>
<feature type="transmembrane region" description="Helical" evidence="1">
    <location>
        <begin position="7"/>
        <end position="27"/>
    </location>
</feature>
<dbReference type="InterPro" id="IPR011042">
    <property type="entry name" value="6-blade_b-propeller_TolB-like"/>
</dbReference>
<keyword evidence="1" id="KW-1133">Transmembrane helix</keyword>
<evidence type="ECO:0000313" key="2">
    <source>
        <dbReference type="EMBL" id="RDI63470.1"/>
    </source>
</evidence>
<dbReference type="STRING" id="1210086.GCA_001613105_05969"/>
<organism evidence="2 3">
    <name type="scientific">Nocardia pseudobrasiliensis</name>
    <dbReference type="NCBI Taxonomy" id="45979"/>
    <lineage>
        <taxon>Bacteria</taxon>
        <taxon>Bacillati</taxon>
        <taxon>Actinomycetota</taxon>
        <taxon>Actinomycetes</taxon>
        <taxon>Mycobacteriales</taxon>
        <taxon>Nocardiaceae</taxon>
        <taxon>Nocardia</taxon>
    </lineage>
</organism>
<keyword evidence="1" id="KW-0812">Transmembrane</keyword>
<evidence type="ECO:0000313" key="3">
    <source>
        <dbReference type="Proteomes" id="UP000254869"/>
    </source>
</evidence>
<evidence type="ECO:0000256" key="1">
    <source>
        <dbReference type="SAM" id="Phobius"/>
    </source>
</evidence>
<protein>
    <recommendedName>
        <fullName evidence="4">SMP-30/gluconolaconase/LRE-like protein</fullName>
    </recommendedName>
</protein>
<evidence type="ECO:0008006" key="4">
    <source>
        <dbReference type="Google" id="ProtNLM"/>
    </source>
</evidence>
<reference evidence="2 3" key="1">
    <citation type="submission" date="2018-07" db="EMBL/GenBank/DDBJ databases">
        <title>Genomic Encyclopedia of Type Strains, Phase IV (KMG-IV): sequencing the most valuable type-strain genomes for metagenomic binning, comparative biology and taxonomic classification.</title>
        <authorList>
            <person name="Goeker M."/>
        </authorList>
    </citation>
    <scope>NUCLEOTIDE SEQUENCE [LARGE SCALE GENOMIC DNA]</scope>
    <source>
        <strain evidence="2 3">DSM 44290</strain>
    </source>
</reference>
<dbReference type="AlphaFoldDB" id="A0A370HYR7"/>
<sequence length="312" mass="33304">MTTRPSRIWLVGVAAMVAVVVAVWIWWPHGSRARHATGWQTQTDLPLLVDSPRGIAVGRTGDVYVVESGSVQWLAAGRFLPQRLAVPELKSPYSLAIGPAEELYATDYGAERILRIAPDRKSTVALPLSVASGQDSGRAGHSYDAGVAVDRAGIVYATDPEHARILRLPAGGAPEVLANVDRLRAPIAVSDSGDVIVYVAEPNPTLLTFRAGKPPATPTPIPDLKFVEALTVDHHGNLLLADDVFEPAAEDGSRPSRTTAALWRLTPGARTPTRLPYTDLGTVAGLTVDSADTIYFTDNSQFGRVVRLSPAP</sequence>
<dbReference type="Proteomes" id="UP000254869">
    <property type="component" value="Unassembled WGS sequence"/>
</dbReference>
<name>A0A370HYR7_9NOCA</name>
<dbReference type="Gene3D" id="2.120.10.30">
    <property type="entry name" value="TolB, C-terminal domain"/>
    <property type="match status" value="1"/>
</dbReference>